<dbReference type="InterPro" id="IPR010998">
    <property type="entry name" value="Integrase_recombinase_N"/>
</dbReference>
<accession>A0ABV7N0H8</accession>
<sequence>MKDLNDIVVQKKIDEYAKTHSRKTTHEVLLKIKTSLRDAYARGYITNDFARLVKTRGVNPPKRNKALSITDFKKLRNYVLQHPENEFNILVLLALETGMRRGELLAIRPESLYEYGIKVRHSISPTSEDTSLKTQNSKRDISINKEVYDLIRQIPVKENGYIFSFGGFKQSEQLAELLTELDIKKTTFHGLRDTHASFLFAKDIDIAYVSKRLGHINIQTTQNYYLVLMPEQEHQQNSEALNLLNSL</sequence>
<dbReference type="Proteomes" id="UP001595637">
    <property type="component" value="Unassembled WGS sequence"/>
</dbReference>
<comment type="similarity">
    <text evidence="1">Belongs to the 'phage' integrase family.</text>
</comment>
<evidence type="ECO:0000256" key="3">
    <source>
        <dbReference type="ARBA" id="ARBA00023172"/>
    </source>
</evidence>
<name>A0ABV7N0H8_9STAP</name>
<gene>
    <name evidence="5" type="ORF">ACFOEO_00385</name>
</gene>
<dbReference type="Pfam" id="PF00589">
    <property type="entry name" value="Phage_integrase"/>
    <property type="match status" value="1"/>
</dbReference>
<evidence type="ECO:0000313" key="5">
    <source>
        <dbReference type="EMBL" id="MFC3387062.1"/>
    </source>
</evidence>
<evidence type="ECO:0000256" key="1">
    <source>
        <dbReference type="ARBA" id="ARBA00008857"/>
    </source>
</evidence>
<dbReference type="SUPFAM" id="SSF56349">
    <property type="entry name" value="DNA breaking-rejoining enzymes"/>
    <property type="match status" value="1"/>
</dbReference>
<dbReference type="InterPro" id="IPR011010">
    <property type="entry name" value="DNA_brk_join_enz"/>
</dbReference>
<dbReference type="CDD" id="cd01189">
    <property type="entry name" value="INT_ICEBs1_C_like"/>
    <property type="match status" value="1"/>
</dbReference>
<keyword evidence="2" id="KW-0238">DNA-binding</keyword>
<dbReference type="PANTHER" id="PTHR30349">
    <property type="entry name" value="PHAGE INTEGRASE-RELATED"/>
    <property type="match status" value="1"/>
</dbReference>
<protein>
    <submittedName>
        <fullName evidence="5">Site-specific integrase</fullName>
    </submittedName>
</protein>
<organism evidence="5 6">
    <name type="scientific">Salinicoccus sesuvii</name>
    <dbReference type="NCBI Taxonomy" id="868281"/>
    <lineage>
        <taxon>Bacteria</taxon>
        <taxon>Bacillati</taxon>
        <taxon>Bacillota</taxon>
        <taxon>Bacilli</taxon>
        <taxon>Bacillales</taxon>
        <taxon>Staphylococcaceae</taxon>
        <taxon>Salinicoccus</taxon>
    </lineage>
</organism>
<evidence type="ECO:0000256" key="2">
    <source>
        <dbReference type="ARBA" id="ARBA00023125"/>
    </source>
</evidence>
<dbReference type="InterPro" id="IPR002104">
    <property type="entry name" value="Integrase_catalytic"/>
</dbReference>
<dbReference type="Gene3D" id="1.10.150.130">
    <property type="match status" value="1"/>
</dbReference>
<comment type="caution">
    <text evidence="5">The sequence shown here is derived from an EMBL/GenBank/DDBJ whole genome shotgun (WGS) entry which is preliminary data.</text>
</comment>
<keyword evidence="6" id="KW-1185">Reference proteome</keyword>
<dbReference type="PROSITE" id="PS51898">
    <property type="entry name" value="TYR_RECOMBINASE"/>
    <property type="match status" value="1"/>
</dbReference>
<dbReference type="RefSeq" id="WP_380650533.1">
    <property type="nucleotide sequence ID" value="NZ_JBHRVQ010000001.1"/>
</dbReference>
<evidence type="ECO:0000313" key="6">
    <source>
        <dbReference type="Proteomes" id="UP001595637"/>
    </source>
</evidence>
<evidence type="ECO:0000259" key="4">
    <source>
        <dbReference type="PROSITE" id="PS51898"/>
    </source>
</evidence>
<dbReference type="PANTHER" id="PTHR30349:SF64">
    <property type="entry name" value="PROPHAGE INTEGRASE INTD-RELATED"/>
    <property type="match status" value="1"/>
</dbReference>
<dbReference type="EMBL" id="JBHRVQ010000001">
    <property type="protein sequence ID" value="MFC3387062.1"/>
    <property type="molecule type" value="Genomic_DNA"/>
</dbReference>
<dbReference type="Gene3D" id="1.10.443.10">
    <property type="entry name" value="Intergrase catalytic core"/>
    <property type="match status" value="1"/>
</dbReference>
<feature type="domain" description="Tyr recombinase" evidence="4">
    <location>
        <begin position="62"/>
        <end position="240"/>
    </location>
</feature>
<proteinExistence type="inferred from homology"/>
<keyword evidence="3" id="KW-0233">DNA recombination</keyword>
<dbReference type="InterPro" id="IPR013762">
    <property type="entry name" value="Integrase-like_cat_sf"/>
</dbReference>
<reference evidence="6" key="1">
    <citation type="journal article" date="2019" name="Int. J. Syst. Evol. Microbiol.">
        <title>The Global Catalogue of Microorganisms (GCM) 10K type strain sequencing project: providing services to taxonomists for standard genome sequencing and annotation.</title>
        <authorList>
            <consortium name="The Broad Institute Genomics Platform"/>
            <consortium name="The Broad Institute Genome Sequencing Center for Infectious Disease"/>
            <person name="Wu L."/>
            <person name="Ma J."/>
        </authorList>
    </citation>
    <scope>NUCLEOTIDE SEQUENCE [LARGE SCALE GENOMIC DNA]</scope>
    <source>
        <strain evidence="6">CCM 7756</strain>
    </source>
</reference>
<dbReference type="InterPro" id="IPR050090">
    <property type="entry name" value="Tyrosine_recombinase_XerCD"/>
</dbReference>